<dbReference type="Proteomes" id="UP000093514">
    <property type="component" value="Unassembled WGS sequence"/>
</dbReference>
<evidence type="ECO:0000256" key="1">
    <source>
        <dbReference type="ARBA" id="ARBA00008814"/>
    </source>
</evidence>
<comment type="caution">
    <text evidence="4">The sequence shown here is derived from an EMBL/GenBank/DDBJ whole genome shotgun (WGS) entry which is preliminary data.</text>
</comment>
<dbReference type="OrthoDB" id="9816357at2"/>
<gene>
    <name evidence="4" type="ORF">U472_02670</name>
</gene>
<dbReference type="InterPro" id="IPR054828">
    <property type="entry name" value="Vit_B12_bind_prot"/>
</dbReference>
<dbReference type="NCBIfam" id="NF038402">
    <property type="entry name" value="TroA_like"/>
    <property type="match status" value="1"/>
</dbReference>
<reference evidence="5" key="1">
    <citation type="submission" date="2016-07" db="EMBL/GenBank/DDBJ databases">
        <authorList>
            <person name="Florea S."/>
            <person name="Webb J.S."/>
            <person name="Jaromczyk J."/>
            <person name="Schardl C.L."/>
        </authorList>
    </citation>
    <scope>NUCLEOTIDE SEQUENCE [LARGE SCALE GENOMIC DNA]</scope>
    <source>
        <strain evidence="5">Z6</strain>
    </source>
</reference>
<dbReference type="AlphaFoldDB" id="A0A1C0ACM4"/>
<keyword evidence="5" id="KW-1185">Reference proteome</keyword>
<proteinExistence type="inferred from homology"/>
<evidence type="ECO:0000259" key="3">
    <source>
        <dbReference type="PROSITE" id="PS50983"/>
    </source>
</evidence>
<dbReference type="Gene3D" id="3.40.50.1980">
    <property type="entry name" value="Nitrogenase molybdenum iron protein domain"/>
    <property type="match status" value="2"/>
</dbReference>
<dbReference type="CDD" id="cd01144">
    <property type="entry name" value="BtuF"/>
    <property type="match status" value="1"/>
</dbReference>
<feature type="domain" description="Fe/B12 periplasmic-binding" evidence="3">
    <location>
        <begin position="49"/>
        <end position="301"/>
    </location>
</feature>
<dbReference type="PANTHER" id="PTHR30535">
    <property type="entry name" value="VITAMIN B12-BINDING PROTEIN"/>
    <property type="match status" value="1"/>
</dbReference>
<evidence type="ECO:0000256" key="2">
    <source>
        <dbReference type="ARBA" id="ARBA00022729"/>
    </source>
</evidence>
<reference evidence="4 5" key="2">
    <citation type="submission" date="2016-08" db="EMBL/GenBank/DDBJ databases">
        <title>Orenia metallireducens sp. nov. strain Z6, a Novel Metal-reducing Firmicute from the Deep Subsurface.</title>
        <authorList>
            <person name="Maxim B.I."/>
            <person name="Kenneth K."/>
            <person name="Flynn T.M."/>
            <person name="Oloughlin E.J."/>
            <person name="Locke R.A."/>
            <person name="Weber J.R."/>
            <person name="Egan S.M."/>
            <person name="Mackie R.I."/>
            <person name="Cann I.K."/>
        </authorList>
    </citation>
    <scope>NUCLEOTIDE SEQUENCE [LARGE SCALE GENOMIC DNA]</scope>
    <source>
        <strain evidence="4 5">Z6</strain>
    </source>
</reference>
<dbReference type="PROSITE" id="PS50983">
    <property type="entry name" value="FE_B12_PBP"/>
    <property type="match status" value="1"/>
</dbReference>
<sequence>MLKRMDRLLLTVFILVLLFSRYGEAEANSKVRLVDDLGKVIVIEKEPQRIISLAPSITEVLYELNLEERIVGVTDFCDYPTEAKSKTKVGANNLESIIALNPDLVIAGGIVPKDTIRRLEDLGITIVGFNPTNIEETITVIDKIAKLTGESSRGREVTERLRAELNYITKKVERVVSTEGSVKVFYEVWKNPLYTVGQTTFINDLIEKAGGYNIGTKADGAWPQYSMEQLLVENPDVYIATYDSWKERMTPAKIKARANYQHIKAIKDDRVYIFDADIINRPGPRIIKALRLFVQAIHPEIDLGN</sequence>
<dbReference type="SUPFAM" id="SSF53807">
    <property type="entry name" value="Helical backbone' metal receptor"/>
    <property type="match status" value="1"/>
</dbReference>
<protein>
    <recommendedName>
        <fullName evidence="3">Fe/B12 periplasmic-binding domain-containing protein</fullName>
    </recommendedName>
</protein>
<dbReference type="PANTHER" id="PTHR30535:SF34">
    <property type="entry name" value="MOLYBDATE-BINDING PROTEIN MOLA"/>
    <property type="match status" value="1"/>
</dbReference>
<keyword evidence="2" id="KW-0732">Signal</keyword>
<evidence type="ECO:0000313" key="5">
    <source>
        <dbReference type="Proteomes" id="UP000093514"/>
    </source>
</evidence>
<dbReference type="GO" id="GO:0071281">
    <property type="term" value="P:cellular response to iron ion"/>
    <property type="evidence" value="ECO:0007669"/>
    <property type="project" value="TreeGrafter"/>
</dbReference>
<evidence type="ECO:0000313" key="4">
    <source>
        <dbReference type="EMBL" id="OCL28114.1"/>
    </source>
</evidence>
<dbReference type="RefSeq" id="WP_068715236.1">
    <property type="nucleotide sequence ID" value="NZ_LWDV01000006.1"/>
</dbReference>
<organism evidence="4 5">
    <name type="scientific">Orenia metallireducens</name>
    <dbReference type="NCBI Taxonomy" id="1413210"/>
    <lineage>
        <taxon>Bacteria</taxon>
        <taxon>Bacillati</taxon>
        <taxon>Bacillota</taxon>
        <taxon>Clostridia</taxon>
        <taxon>Halanaerobiales</taxon>
        <taxon>Halobacteroidaceae</taxon>
        <taxon>Orenia</taxon>
    </lineage>
</organism>
<dbReference type="Pfam" id="PF01497">
    <property type="entry name" value="Peripla_BP_2"/>
    <property type="match status" value="1"/>
</dbReference>
<accession>A0A1C0ACM4</accession>
<dbReference type="EMBL" id="LWDV01000006">
    <property type="protein sequence ID" value="OCL28114.1"/>
    <property type="molecule type" value="Genomic_DNA"/>
</dbReference>
<dbReference type="InterPro" id="IPR002491">
    <property type="entry name" value="ABC_transptr_periplasmic_BD"/>
</dbReference>
<comment type="similarity">
    <text evidence="1">Belongs to the bacterial solute-binding protein 8 family.</text>
</comment>
<name>A0A1C0ACM4_9FIRM</name>
<dbReference type="InterPro" id="IPR050902">
    <property type="entry name" value="ABC_Transporter_SBP"/>
</dbReference>